<proteinExistence type="predicted"/>
<evidence type="ECO:0000313" key="3">
    <source>
        <dbReference type="Proteomes" id="UP000185725"/>
    </source>
</evidence>
<accession>A0A381F592</accession>
<reference evidence="1 3" key="1">
    <citation type="submission" date="2017-01" db="EMBL/GenBank/DDBJ databases">
        <authorList>
            <person name="Varghese N."/>
            <person name="Submissions S."/>
        </authorList>
    </citation>
    <scope>NUCLEOTIDE SEQUENCE [LARGE SCALE GENOMIC DNA]</scope>
    <source>
        <strain evidence="1 3">ATCC 27950</strain>
    </source>
</reference>
<reference evidence="2 4" key="2">
    <citation type="submission" date="2018-06" db="EMBL/GenBank/DDBJ databases">
        <authorList>
            <consortium name="Pathogen Informatics"/>
            <person name="Doyle S."/>
        </authorList>
    </citation>
    <scope>NUCLEOTIDE SEQUENCE [LARGE SCALE GENOMIC DNA]</scope>
    <source>
        <strain evidence="2 4">NCTC13560</strain>
    </source>
</reference>
<dbReference type="AlphaFoldDB" id="A0A381F592"/>
<dbReference type="Proteomes" id="UP000255231">
    <property type="component" value="Unassembled WGS sequence"/>
</dbReference>
<dbReference type="RefSeq" id="WP_123890131.1">
    <property type="nucleotide sequence ID" value="NZ_CP033929.1"/>
</dbReference>
<evidence type="ECO:0000313" key="1">
    <source>
        <dbReference type="EMBL" id="SIR13849.1"/>
    </source>
</evidence>
<protein>
    <recommendedName>
        <fullName evidence="5">YD repeat-containing protein</fullName>
    </recommendedName>
</protein>
<organism evidence="2 4">
    <name type="scientific">Chryseobacterium indoltheticum</name>
    <dbReference type="NCBI Taxonomy" id="254"/>
    <lineage>
        <taxon>Bacteria</taxon>
        <taxon>Pseudomonadati</taxon>
        <taxon>Bacteroidota</taxon>
        <taxon>Flavobacteriia</taxon>
        <taxon>Flavobacteriales</taxon>
        <taxon>Weeksellaceae</taxon>
        <taxon>Chryseobacterium group</taxon>
        <taxon>Chryseobacterium</taxon>
    </lineage>
</organism>
<evidence type="ECO:0000313" key="4">
    <source>
        <dbReference type="Proteomes" id="UP000255231"/>
    </source>
</evidence>
<dbReference type="EMBL" id="UFVS01000001">
    <property type="protein sequence ID" value="SUX41667.1"/>
    <property type="molecule type" value="Genomic_DNA"/>
</dbReference>
<dbReference type="EMBL" id="FTMF01000013">
    <property type="protein sequence ID" value="SIR13849.1"/>
    <property type="molecule type" value="Genomic_DNA"/>
</dbReference>
<evidence type="ECO:0000313" key="2">
    <source>
        <dbReference type="EMBL" id="SUX41667.1"/>
    </source>
</evidence>
<name>A0A381F592_9FLAO</name>
<sequence>MKKISILLSAAMAHLYFGQNLDEGFSKPEASVASLSTYVNTPVSYATGIPNISFPLTSLPTHSKDVNINIALSYHPGNMFSDDRASEAGLGWTVLGANAVISREIINGTDERFYKTDAGNYNKNPFDDIYYYSFGGQSGKFRFVRDTVNNTFEIVKLTPSNVKIEYVREANNATLLLQSFKITDDKGTIYLFDVNSRAANKFASLAGVYKSAFYLTKVYNNRMQELYAVEYQIENKSAPQAYPQEISQQTCKVKKITSRDYGTIDFDYVKELVPQAFNDPYKLTTITVRNKAGDLMNKYAFVYNMLSSSIIPGKRILTEIIKYDRSLSKTETTAFEYNRSGSPKDYGPIPGKFKDYFVCDDEIMHFDDPKYFPFGTLKRVKLPTGGVVEYNFETKEYAVEDLSNYIAQEVGFTEFSHPQFQYLKPVLNVDFDTHLASQFSFTASPNATLYARFRKLETYPHPFDPNADPGLDYSIASSSGGAPYIGDQLCVNEADLITTKKYYPDSGNYTLKILSPTGGRGTIDIYEIALKTPPYKNALTDKSLRIESIRYFENAATATPAKTETFVYDRFDDANTSSGDPFFVSTGNGESISNPIYKNLKVLNGQNGGYTKYYFKTPSDYPETQLGNFGSLFWPHLNITTGGLLAKKEVYNAQNVLKASENHEYTLQSTGTVTYRNEGHNTLTSFIKNHTVDSKVFDSGQRGVTTRSETSVSEAGGLSVEMQKTTQSDGSITETRYKYSKDTNHTALIAANMVTVPLQTEIKRDGMVIAKNETKYDNAQQLYPTSVLSYLPDDQTSSLTAVKYDVYDDSGNLVQYTATPDGASNGAPVTIIWGYNKTMPIAKIEGARLSDIPQNLITAIINASNEDADAAASAAPAKETALLAQLESFKNNSALSGFIITAYTYDPMVGVTNVLPPNGIREMYIYDSFNRLEKVKDANGNTLKEYGYHYQQ</sequence>
<dbReference type="Proteomes" id="UP000185725">
    <property type="component" value="Unassembled WGS sequence"/>
</dbReference>
<keyword evidence="3" id="KW-1185">Reference proteome</keyword>
<evidence type="ECO:0008006" key="5">
    <source>
        <dbReference type="Google" id="ProtNLM"/>
    </source>
</evidence>
<dbReference type="OrthoDB" id="9814627at2"/>
<dbReference type="GeneID" id="303675215"/>
<gene>
    <name evidence="2" type="ORF">NCTC13560_00467</name>
    <name evidence="1" type="ORF">SAMN05421682_11328</name>
</gene>